<dbReference type="GO" id="GO:0008712">
    <property type="term" value="F:ADP-glyceromanno-heptose 6-epimerase activity"/>
    <property type="evidence" value="ECO:0007669"/>
    <property type="project" value="UniProtKB-EC"/>
</dbReference>
<evidence type="ECO:0000256" key="1">
    <source>
        <dbReference type="ARBA" id="ARBA00022857"/>
    </source>
</evidence>
<dbReference type="AlphaFoldDB" id="A0A8J2FPW0"/>
<dbReference type="Gene3D" id="3.40.50.720">
    <property type="entry name" value="NAD(P)-binding Rossmann-like Domain"/>
    <property type="match status" value="1"/>
</dbReference>
<evidence type="ECO:0000256" key="2">
    <source>
        <dbReference type="ARBA" id="ARBA00023277"/>
    </source>
</evidence>
<dbReference type="SUPFAM" id="SSF51735">
    <property type="entry name" value="NAD(P)-binding Rossmann-fold domains"/>
    <property type="match status" value="1"/>
</dbReference>
<organism evidence="4 5">
    <name type="scientific">Candidatus Methylacidithermus pantelleriae</name>
    <dbReference type="NCBI Taxonomy" id="2744239"/>
    <lineage>
        <taxon>Bacteria</taxon>
        <taxon>Pseudomonadati</taxon>
        <taxon>Verrucomicrobiota</taxon>
        <taxon>Methylacidiphilae</taxon>
        <taxon>Methylacidiphilales</taxon>
        <taxon>Methylacidiphilaceae</taxon>
        <taxon>Candidatus Methylacidithermus</taxon>
    </lineage>
</organism>
<dbReference type="Proteomes" id="UP000663859">
    <property type="component" value="Unassembled WGS sequence"/>
</dbReference>
<sequence length="311" mass="35280">MSDIVLVTGGGGFIGSNLLLALQSLYPAEQLITIDNFQSSDFRNLEGYRGDLILADLHEDQWRRWIPAKKVKLVFHLASLTDTTVLDPKAHLLCNVEGWRRLLDHFAQVSTRIIYASSASVYGIRPGVQKVGDPLRPANAYAFSKVLMENLANSFCSQNPDRVLVGLRYFNVYGPREAHKRKSASMAWQLAQQIRNQKRVRIFVDGHQRRDFVYIHDAVQATVAAAHAPLSPGHWRFNVGSGRSHSFLELVTFLAHTLGERAEVEFFECPYPFYQTHTEADLFETRRFLGFEPAFSLEKGLADYHQSGWLV</sequence>
<keyword evidence="2" id="KW-0119">Carbohydrate metabolism</keyword>
<evidence type="ECO:0000313" key="4">
    <source>
        <dbReference type="EMBL" id="CAF0705285.1"/>
    </source>
</evidence>
<evidence type="ECO:0000259" key="3">
    <source>
        <dbReference type="Pfam" id="PF01370"/>
    </source>
</evidence>
<keyword evidence="4" id="KW-0413">Isomerase</keyword>
<dbReference type="InterPro" id="IPR001509">
    <property type="entry name" value="Epimerase_deHydtase"/>
</dbReference>
<gene>
    <name evidence="4" type="ORF">MPNT_90041</name>
</gene>
<reference evidence="4" key="1">
    <citation type="submission" date="2021-02" db="EMBL/GenBank/DDBJ databases">
        <authorList>
            <person name="Cremers G."/>
            <person name="Picone N."/>
        </authorList>
    </citation>
    <scope>NUCLEOTIDE SEQUENCE</scope>
    <source>
        <strain evidence="4">PQ17</strain>
    </source>
</reference>
<feature type="domain" description="NAD-dependent epimerase/dehydratase" evidence="3">
    <location>
        <begin position="5"/>
        <end position="240"/>
    </location>
</feature>
<dbReference type="PANTHER" id="PTHR43103:SF3">
    <property type="entry name" value="ADP-L-GLYCERO-D-MANNO-HEPTOSE-6-EPIMERASE"/>
    <property type="match status" value="1"/>
</dbReference>
<dbReference type="Pfam" id="PF01370">
    <property type="entry name" value="Epimerase"/>
    <property type="match status" value="1"/>
</dbReference>
<dbReference type="EMBL" id="CAJNOB010000071">
    <property type="protein sequence ID" value="CAF0705285.1"/>
    <property type="molecule type" value="Genomic_DNA"/>
</dbReference>
<name>A0A8J2FPW0_9BACT</name>
<dbReference type="InterPro" id="IPR036291">
    <property type="entry name" value="NAD(P)-bd_dom_sf"/>
</dbReference>
<dbReference type="Gene3D" id="3.90.25.10">
    <property type="entry name" value="UDP-galactose 4-epimerase, domain 1"/>
    <property type="match status" value="1"/>
</dbReference>
<dbReference type="RefSeq" id="WP_174582641.1">
    <property type="nucleotide sequence ID" value="NZ_CAJNOB010000071.1"/>
</dbReference>
<keyword evidence="5" id="KW-1185">Reference proteome</keyword>
<protein>
    <submittedName>
        <fullName evidence="4">ADP-L-glycero-D-manno-heptose-6-epimerase</fullName>
        <ecNumber evidence="4">5.1.3.20</ecNumber>
    </submittedName>
</protein>
<dbReference type="EC" id="5.1.3.20" evidence="4"/>
<comment type="caution">
    <text evidence="4">The sequence shown here is derived from an EMBL/GenBank/DDBJ whole genome shotgun (WGS) entry which is preliminary data.</text>
</comment>
<evidence type="ECO:0000313" key="5">
    <source>
        <dbReference type="Proteomes" id="UP000663859"/>
    </source>
</evidence>
<keyword evidence="1" id="KW-0521">NADP</keyword>
<accession>A0A8J2FPW0</accession>
<dbReference type="PANTHER" id="PTHR43103">
    <property type="entry name" value="NUCLEOSIDE-DIPHOSPHATE-SUGAR EPIMERASE"/>
    <property type="match status" value="1"/>
</dbReference>
<proteinExistence type="predicted"/>